<evidence type="ECO:0000313" key="7">
    <source>
        <dbReference type="Proteomes" id="UP000244893"/>
    </source>
</evidence>
<evidence type="ECO:0000313" key="6">
    <source>
        <dbReference type="EMBL" id="PVZ94589.1"/>
    </source>
</evidence>
<dbReference type="AlphaFoldDB" id="A0A2V1HU71"/>
<dbReference type="GO" id="GO:0030313">
    <property type="term" value="C:cell envelope"/>
    <property type="evidence" value="ECO:0007669"/>
    <property type="project" value="UniProtKB-SubCell"/>
</dbReference>
<keyword evidence="7" id="KW-1185">Reference proteome</keyword>
<evidence type="ECO:0000256" key="3">
    <source>
        <dbReference type="ARBA" id="ARBA00022729"/>
    </source>
</evidence>
<dbReference type="EMBL" id="QEOP01000002">
    <property type="protein sequence ID" value="PVZ94589.1"/>
    <property type="molecule type" value="Genomic_DNA"/>
</dbReference>
<reference evidence="6 7" key="1">
    <citation type="submission" date="2018-05" db="EMBL/GenBank/DDBJ databases">
        <title>Amnibacterium sp. M8JJ-5, whole genome shotgun sequence.</title>
        <authorList>
            <person name="Tuo L."/>
        </authorList>
    </citation>
    <scope>NUCLEOTIDE SEQUENCE [LARGE SCALE GENOMIC DNA]</scope>
    <source>
        <strain evidence="6 7">M8JJ-5</strain>
    </source>
</reference>
<dbReference type="InterPro" id="IPR028082">
    <property type="entry name" value="Peripla_BP_I"/>
</dbReference>
<comment type="caution">
    <text evidence="6">The sequence shown here is derived from an EMBL/GenBank/DDBJ whole genome shotgun (WGS) entry which is preliminary data.</text>
</comment>
<feature type="domain" description="Periplasmic binding protein" evidence="5">
    <location>
        <begin position="54"/>
        <end position="301"/>
    </location>
</feature>
<dbReference type="InterPro" id="IPR025997">
    <property type="entry name" value="SBP_2_dom"/>
</dbReference>
<organism evidence="6 7">
    <name type="scientific">Amnibacterium flavum</name>
    <dbReference type="NCBI Taxonomy" id="2173173"/>
    <lineage>
        <taxon>Bacteria</taxon>
        <taxon>Bacillati</taxon>
        <taxon>Actinomycetota</taxon>
        <taxon>Actinomycetes</taxon>
        <taxon>Micrococcales</taxon>
        <taxon>Microbacteriaceae</taxon>
        <taxon>Amnibacterium</taxon>
    </lineage>
</organism>
<comment type="subcellular location">
    <subcellularLocation>
        <location evidence="1">Cell envelope</location>
    </subcellularLocation>
</comment>
<dbReference type="SUPFAM" id="SSF53822">
    <property type="entry name" value="Periplasmic binding protein-like I"/>
    <property type="match status" value="1"/>
</dbReference>
<dbReference type="PANTHER" id="PTHR46847">
    <property type="entry name" value="D-ALLOSE-BINDING PERIPLASMIC PROTEIN-RELATED"/>
    <property type="match status" value="1"/>
</dbReference>
<feature type="signal peptide" evidence="4">
    <location>
        <begin position="1"/>
        <end position="20"/>
    </location>
</feature>
<gene>
    <name evidence="6" type="ORF">DDQ50_12895</name>
</gene>
<dbReference type="Gene3D" id="3.40.50.2300">
    <property type="match status" value="2"/>
</dbReference>
<accession>A0A2V1HU71</accession>
<comment type="similarity">
    <text evidence="2">Belongs to the bacterial solute-binding protein 2 family.</text>
</comment>
<dbReference type="Pfam" id="PF13407">
    <property type="entry name" value="Peripla_BP_4"/>
    <property type="match status" value="1"/>
</dbReference>
<evidence type="ECO:0000256" key="4">
    <source>
        <dbReference type="SAM" id="SignalP"/>
    </source>
</evidence>
<protein>
    <submittedName>
        <fullName evidence="6">Sugar ABC transporter substrate-binding protein</fullName>
    </submittedName>
</protein>
<sequence length="329" mass="34575">MRIRTIGLSALALTSAFALAGCGTINDAPADSADAAETKEVDTILFDYPFTALPVYSAVVKYAQERADELGVKLELTNDDMDLTKQVTNLTTYLSRDVDAVVSFPADPASLESIAGQYMDSGKFWVSYANPLETQDALLGLNAYASGEALGTHAGEWITEQLGGEGKVLIIEDTSMTFSQQRTQGMMDGLAAAAPDAEIVAQQAGITPEQGLSITTAVVAQYPDLNVVLTAAGDAAQGAYQALTTAGRDAMDPNTYVGGLDGNAFGLQRMQEGAFFRAEVSVSAKDIGYAIIDLPLALADGSGEDYETPITLLTADTDNLSDYITEFGG</sequence>
<evidence type="ECO:0000259" key="5">
    <source>
        <dbReference type="Pfam" id="PF13407"/>
    </source>
</evidence>
<dbReference type="OrthoDB" id="4987140at2"/>
<name>A0A2V1HU71_9MICO</name>
<keyword evidence="3 4" id="KW-0732">Signal</keyword>
<feature type="chain" id="PRO_5038982851" evidence="4">
    <location>
        <begin position="21"/>
        <end position="329"/>
    </location>
</feature>
<dbReference type="PROSITE" id="PS51257">
    <property type="entry name" value="PROKAR_LIPOPROTEIN"/>
    <property type="match status" value="1"/>
</dbReference>
<dbReference type="PANTHER" id="PTHR46847:SF1">
    <property type="entry name" value="D-ALLOSE-BINDING PERIPLASMIC PROTEIN-RELATED"/>
    <property type="match status" value="1"/>
</dbReference>
<evidence type="ECO:0000256" key="2">
    <source>
        <dbReference type="ARBA" id="ARBA00007639"/>
    </source>
</evidence>
<dbReference type="RefSeq" id="WP_116757100.1">
    <property type="nucleotide sequence ID" value="NZ_JBHUEX010000001.1"/>
</dbReference>
<dbReference type="CDD" id="cd01536">
    <property type="entry name" value="PBP1_ABC_sugar_binding-like"/>
    <property type="match status" value="1"/>
</dbReference>
<dbReference type="Proteomes" id="UP000244893">
    <property type="component" value="Unassembled WGS sequence"/>
</dbReference>
<dbReference type="GO" id="GO:0030246">
    <property type="term" value="F:carbohydrate binding"/>
    <property type="evidence" value="ECO:0007669"/>
    <property type="project" value="UniProtKB-ARBA"/>
</dbReference>
<proteinExistence type="inferred from homology"/>
<evidence type="ECO:0000256" key="1">
    <source>
        <dbReference type="ARBA" id="ARBA00004196"/>
    </source>
</evidence>